<comment type="caution">
    <text evidence="1">The sequence shown here is derived from an EMBL/GenBank/DDBJ whole genome shotgun (WGS) entry which is preliminary data.</text>
</comment>
<proteinExistence type="predicted"/>
<evidence type="ECO:0000313" key="1">
    <source>
        <dbReference type="EMBL" id="MFF4524016.1"/>
    </source>
</evidence>
<protein>
    <submittedName>
        <fullName evidence="1">Uncharacterized protein</fullName>
    </submittedName>
</protein>
<keyword evidence="2" id="KW-1185">Reference proteome</keyword>
<accession>A0ABW6UKT3</accession>
<dbReference type="RefSeq" id="WP_387888639.1">
    <property type="nucleotide sequence ID" value="NZ_JBIAWJ010000011.1"/>
</dbReference>
<gene>
    <name evidence="1" type="ORF">ACFY1D_21735</name>
</gene>
<sequence>MPTNPSPGSVRPSAVVNEEIRALIRSCGGWLYGDARTRYERLVEEWTLAVAAERRIEVVKAA</sequence>
<dbReference type="Proteomes" id="UP001602058">
    <property type="component" value="Unassembled WGS sequence"/>
</dbReference>
<organism evidence="1 2">
    <name type="scientific">Streptomyces bluensis</name>
    <dbReference type="NCBI Taxonomy" id="33897"/>
    <lineage>
        <taxon>Bacteria</taxon>
        <taxon>Bacillati</taxon>
        <taxon>Actinomycetota</taxon>
        <taxon>Actinomycetes</taxon>
        <taxon>Kitasatosporales</taxon>
        <taxon>Streptomycetaceae</taxon>
        <taxon>Streptomyces</taxon>
    </lineage>
</organism>
<reference evidence="1 2" key="1">
    <citation type="submission" date="2024-10" db="EMBL/GenBank/DDBJ databases">
        <title>The Natural Products Discovery Center: Release of the First 8490 Sequenced Strains for Exploring Actinobacteria Biosynthetic Diversity.</title>
        <authorList>
            <person name="Kalkreuter E."/>
            <person name="Kautsar S.A."/>
            <person name="Yang D."/>
            <person name="Bader C.D."/>
            <person name="Teijaro C.N."/>
            <person name="Fluegel L."/>
            <person name="Davis C.M."/>
            <person name="Simpson J.R."/>
            <person name="Lauterbach L."/>
            <person name="Steele A.D."/>
            <person name="Gui C."/>
            <person name="Meng S."/>
            <person name="Li G."/>
            <person name="Viehrig K."/>
            <person name="Ye F."/>
            <person name="Su P."/>
            <person name="Kiefer A.F."/>
            <person name="Nichols A."/>
            <person name="Cepeda A.J."/>
            <person name="Yan W."/>
            <person name="Fan B."/>
            <person name="Jiang Y."/>
            <person name="Adhikari A."/>
            <person name="Zheng C.-J."/>
            <person name="Schuster L."/>
            <person name="Cowan T.M."/>
            <person name="Smanski M.J."/>
            <person name="Chevrette M.G."/>
            <person name="De Carvalho L.P.S."/>
            <person name="Shen B."/>
        </authorList>
    </citation>
    <scope>NUCLEOTIDE SEQUENCE [LARGE SCALE GENOMIC DNA]</scope>
    <source>
        <strain evidence="1 2">NPDC001390</strain>
    </source>
</reference>
<dbReference type="EMBL" id="JBIAWJ010000011">
    <property type="protein sequence ID" value="MFF4524016.1"/>
    <property type="molecule type" value="Genomic_DNA"/>
</dbReference>
<name>A0ABW6UKT3_9ACTN</name>
<evidence type="ECO:0000313" key="2">
    <source>
        <dbReference type="Proteomes" id="UP001602058"/>
    </source>
</evidence>